<gene>
    <name evidence="1" type="ORF">MAR_037851</name>
</gene>
<sequence>MITQRNSEPSSTKCDSSGVVPLTDGITYADNTTKANMLNDQFSSNFNKNKTVISMKDMGRSPHPKLPKINIAPVGVKNLLCDFQIRVAGHTAPISLP</sequence>
<name>A0ABY7FRH4_MYAAR</name>
<protein>
    <submittedName>
        <fullName evidence="1">Uncharacterized protein</fullName>
    </submittedName>
</protein>
<reference evidence="1" key="1">
    <citation type="submission" date="2022-11" db="EMBL/GenBank/DDBJ databases">
        <title>Centuries of genome instability and evolution in soft-shell clam transmissible cancer (bioRxiv).</title>
        <authorList>
            <person name="Hart S.F.M."/>
            <person name="Yonemitsu M.A."/>
            <person name="Giersch R.M."/>
            <person name="Beal B.F."/>
            <person name="Arriagada G."/>
            <person name="Davis B.W."/>
            <person name="Ostrander E.A."/>
            <person name="Goff S.P."/>
            <person name="Metzger M.J."/>
        </authorList>
    </citation>
    <scope>NUCLEOTIDE SEQUENCE</scope>
    <source>
        <strain evidence="1">MELC-2E11</strain>
        <tissue evidence="1">Siphon/mantle</tissue>
    </source>
</reference>
<keyword evidence="2" id="KW-1185">Reference proteome</keyword>
<dbReference type="Proteomes" id="UP001164746">
    <property type="component" value="Chromosome 13"/>
</dbReference>
<evidence type="ECO:0000313" key="1">
    <source>
        <dbReference type="EMBL" id="WAR24182.1"/>
    </source>
</evidence>
<organism evidence="1 2">
    <name type="scientific">Mya arenaria</name>
    <name type="common">Soft-shell clam</name>
    <dbReference type="NCBI Taxonomy" id="6604"/>
    <lineage>
        <taxon>Eukaryota</taxon>
        <taxon>Metazoa</taxon>
        <taxon>Spiralia</taxon>
        <taxon>Lophotrochozoa</taxon>
        <taxon>Mollusca</taxon>
        <taxon>Bivalvia</taxon>
        <taxon>Autobranchia</taxon>
        <taxon>Heteroconchia</taxon>
        <taxon>Euheterodonta</taxon>
        <taxon>Imparidentia</taxon>
        <taxon>Neoheterodontei</taxon>
        <taxon>Myida</taxon>
        <taxon>Myoidea</taxon>
        <taxon>Myidae</taxon>
        <taxon>Mya</taxon>
    </lineage>
</organism>
<dbReference type="EMBL" id="CP111024">
    <property type="protein sequence ID" value="WAR24182.1"/>
    <property type="molecule type" value="Genomic_DNA"/>
</dbReference>
<evidence type="ECO:0000313" key="2">
    <source>
        <dbReference type="Proteomes" id="UP001164746"/>
    </source>
</evidence>
<proteinExistence type="predicted"/>
<accession>A0ABY7FRH4</accession>